<name>A0A0X3P8L5_SCHSO</name>
<reference evidence="1" key="1">
    <citation type="submission" date="2016-01" db="EMBL/GenBank/DDBJ databases">
        <title>Reference transcriptome for the parasite Schistocephalus solidus: insights into the molecular evolution of parasitism.</title>
        <authorList>
            <person name="Hebert F.O."/>
            <person name="Grambauer S."/>
            <person name="Barber I."/>
            <person name="Landry C.R."/>
            <person name="Aubin-Horth N."/>
        </authorList>
    </citation>
    <scope>NUCLEOTIDE SEQUENCE</scope>
</reference>
<proteinExistence type="predicted"/>
<sequence>MGIMEMEEKIRSQETMRTQPLASTAFPMTVTSTSVWKKMFSTKIPLIRGLFIKVLFTLPTSTNPLPRYFCTECTILSTGVPLHLSLDGTGPDGRSGLSLP</sequence>
<protein>
    <submittedName>
        <fullName evidence="1">Uncharacterized protein</fullName>
    </submittedName>
</protein>
<accession>A0A0X3P8L5</accession>
<dbReference type="EMBL" id="GEEE01014941">
    <property type="protein sequence ID" value="JAP48284.1"/>
    <property type="molecule type" value="Transcribed_RNA"/>
</dbReference>
<evidence type="ECO:0000313" key="1">
    <source>
        <dbReference type="EMBL" id="JAP48284.1"/>
    </source>
</evidence>
<organism evidence="1">
    <name type="scientific">Schistocephalus solidus</name>
    <name type="common">Tapeworm</name>
    <dbReference type="NCBI Taxonomy" id="70667"/>
    <lineage>
        <taxon>Eukaryota</taxon>
        <taxon>Metazoa</taxon>
        <taxon>Spiralia</taxon>
        <taxon>Lophotrochozoa</taxon>
        <taxon>Platyhelminthes</taxon>
        <taxon>Cestoda</taxon>
        <taxon>Eucestoda</taxon>
        <taxon>Diphyllobothriidea</taxon>
        <taxon>Diphyllobothriidae</taxon>
        <taxon>Schistocephalus</taxon>
    </lineage>
</organism>
<gene>
    <name evidence="1" type="ORF">TR165714</name>
</gene>
<dbReference type="AlphaFoldDB" id="A0A0X3P8L5"/>